<evidence type="ECO:0000313" key="4">
    <source>
        <dbReference type="Proteomes" id="UP000053860"/>
    </source>
</evidence>
<proteinExistence type="predicted"/>
<feature type="domain" description="DUF5683" evidence="2">
    <location>
        <begin position="2"/>
        <end position="120"/>
    </location>
</feature>
<feature type="non-terminal residue" evidence="3">
    <location>
        <position position="1"/>
    </location>
</feature>
<dbReference type="InterPro" id="IPR043738">
    <property type="entry name" value="DUF5683"/>
</dbReference>
<dbReference type="AlphaFoldDB" id="A0A101HCM7"/>
<name>A0A101HCM7_9BACT</name>
<keyword evidence="1" id="KW-0812">Transmembrane</keyword>
<evidence type="ECO:0000313" key="3">
    <source>
        <dbReference type="EMBL" id="KUK74446.1"/>
    </source>
</evidence>
<gene>
    <name evidence="3" type="ORF">XD92_1655</name>
</gene>
<keyword evidence="1" id="KW-1133">Transmembrane helix</keyword>
<dbReference type="PATRIC" id="fig|294710.3.peg.362"/>
<accession>A0A101HCM7</accession>
<reference evidence="4" key="1">
    <citation type="journal article" date="2015" name="MBio">
        <title>Genome-Resolved Metagenomic Analysis Reveals Roles for Candidate Phyla and Other Microbial Community Members in Biogeochemical Transformations in Oil Reservoirs.</title>
        <authorList>
            <person name="Hu P."/>
            <person name="Tom L."/>
            <person name="Singh A."/>
            <person name="Thomas B.C."/>
            <person name="Baker B.J."/>
            <person name="Piceno Y.M."/>
            <person name="Andersen G.L."/>
            <person name="Banfield J.F."/>
        </authorList>
    </citation>
    <scope>NUCLEOTIDE SEQUENCE [LARGE SCALE GENOMIC DNA]</scope>
</reference>
<keyword evidence="1" id="KW-0472">Membrane</keyword>
<evidence type="ECO:0000256" key="1">
    <source>
        <dbReference type="SAM" id="Phobius"/>
    </source>
</evidence>
<dbReference type="Pfam" id="PF18935">
    <property type="entry name" value="DUF5683"/>
    <property type="match status" value="1"/>
</dbReference>
<dbReference type="Proteomes" id="UP000053860">
    <property type="component" value="Unassembled WGS sequence"/>
</dbReference>
<dbReference type="EMBL" id="LGGN01000427">
    <property type="protein sequence ID" value="KUK74446.1"/>
    <property type="molecule type" value="Genomic_DNA"/>
</dbReference>
<evidence type="ECO:0000259" key="2">
    <source>
        <dbReference type="Pfam" id="PF18935"/>
    </source>
</evidence>
<protein>
    <recommendedName>
        <fullName evidence="2">DUF5683 domain-containing protein</fullName>
    </recommendedName>
</protein>
<feature type="transmembrane region" description="Helical" evidence="1">
    <location>
        <begin position="59"/>
        <end position="77"/>
    </location>
</feature>
<comment type="caution">
    <text evidence="3">The sequence shown here is derived from an EMBL/GenBank/DDBJ whole genome shotgun (WGS) entry which is preliminary data.</text>
</comment>
<organism evidence="3 4">
    <name type="scientific">Proteiniphilum acetatigenes</name>
    <dbReference type="NCBI Taxonomy" id="294710"/>
    <lineage>
        <taxon>Bacteria</taxon>
        <taxon>Pseudomonadati</taxon>
        <taxon>Bacteroidota</taxon>
        <taxon>Bacteroidia</taxon>
        <taxon>Bacteroidales</taxon>
        <taxon>Dysgonomonadaceae</taxon>
        <taxon>Proteiniphilum</taxon>
    </lineage>
</organism>
<sequence>NGMYRDYLGAYQDIMDSNPETNRWHNLLPYGRDPETIDQAWFTDVLQKRKDYYRYYRDLSIIGSVALYMLAMVDAYVDAQLFDFDMSTDLSLRVAPALLREQQAGMLAASSYGLQFSFNF</sequence>